<organism evidence="2 3">
    <name type="scientific">Jaapia argillacea MUCL 33604</name>
    <dbReference type="NCBI Taxonomy" id="933084"/>
    <lineage>
        <taxon>Eukaryota</taxon>
        <taxon>Fungi</taxon>
        <taxon>Dikarya</taxon>
        <taxon>Basidiomycota</taxon>
        <taxon>Agaricomycotina</taxon>
        <taxon>Agaricomycetes</taxon>
        <taxon>Agaricomycetidae</taxon>
        <taxon>Jaapiales</taxon>
        <taxon>Jaapiaceae</taxon>
        <taxon>Jaapia</taxon>
    </lineage>
</organism>
<proteinExistence type="predicted"/>
<gene>
    <name evidence="2" type="ORF">JAAARDRAFT_197345</name>
</gene>
<keyword evidence="3" id="KW-1185">Reference proteome</keyword>
<reference evidence="3" key="1">
    <citation type="journal article" date="2014" name="Proc. Natl. Acad. Sci. U.S.A.">
        <title>Extensive sampling of basidiomycete genomes demonstrates inadequacy of the white-rot/brown-rot paradigm for wood decay fungi.</title>
        <authorList>
            <person name="Riley R."/>
            <person name="Salamov A.A."/>
            <person name="Brown D.W."/>
            <person name="Nagy L.G."/>
            <person name="Floudas D."/>
            <person name="Held B.W."/>
            <person name="Levasseur A."/>
            <person name="Lombard V."/>
            <person name="Morin E."/>
            <person name="Otillar R."/>
            <person name="Lindquist E.A."/>
            <person name="Sun H."/>
            <person name="LaButti K.M."/>
            <person name="Schmutz J."/>
            <person name="Jabbour D."/>
            <person name="Luo H."/>
            <person name="Baker S.E."/>
            <person name="Pisabarro A.G."/>
            <person name="Walton J.D."/>
            <person name="Blanchette R.A."/>
            <person name="Henrissat B."/>
            <person name="Martin F."/>
            <person name="Cullen D."/>
            <person name="Hibbett D.S."/>
            <person name="Grigoriev I.V."/>
        </authorList>
    </citation>
    <scope>NUCLEOTIDE SEQUENCE [LARGE SCALE GENOMIC DNA]</scope>
    <source>
        <strain evidence="3">MUCL 33604</strain>
    </source>
</reference>
<feature type="signal peptide" evidence="1">
    <location>
        <begin position="1"/>
        <end position="22"/>
    </location>
</feature>
<name>A0A067PQF4_9AGAM</name>
<protein>
    <submittedName>
        <fullName evidence="2">Uncharacterized protein</fullName>
    </submittedName>
</protein>
<accession>A0A067PQF4</accession>
<evidence type="ECO:0000313" key="3">
    <source>
        <dbReference type="Proteomes" id="UP000027265"/>
    </source>
</evidence>
<evidence type="ECO:0000313" key="2">
    <source>
        <dbReference type="EMBL" id="KDQ53537.1"/>
    </source>
</evidence>
<feature type="chain" id="PRO_5001643379" evidence="1">
    <location>
        <begin position="23"/>
        <end position="135"/>
    </location>
</feature>
<keyword evidence="1" id="KW-0732">Signal</keyword>
<dbReference type="AlphaFoldDB" id="A0A067PQF4"/>
<sequence length="135" mass="14213">MQLASLVLAAVAFSASLANAVAVPSDSSAVEIRADSDVAVNATEASSCGYAKQVDVKFDVNFDGPTFATCRNVPVANIGSTPNDFAYCKPEFTRCSPYDSTHTSRVCVRNTPFCAAARSYCATLKGQYFGDGNNC</sequence>
<dbReference type="Proteomes" id="UP000027265">
    <property type="component" value="Unassembled WGS sequence"/>
</dbReference>
<dbReference type="HOGENOM" id="CLU_1949738_0_0_1"/>
<dbReference type="EMBL" id="KL197733">
    <property type="protein sequence ID" value="KDQ53537.1"/>
    <property type="molecule type" value="Genomic_DNA"/>
</dbReference>
<evidence type="ECO:0000256" key="1">
    <source>
        <dbReference type="SAM" id="SignalP"/>
    </source>
</evidence>
<dbReference type="InParanoid" id="A0A067PQF4"/>